<evidence type="ECO:0000256" key="4">
    <source>
        <dbReference type="ARBA" id="ARBA00023163"/>
    </source>
</evidence>
<dbReference type="InterPro" id="IPR048715">
    <property type="entry name" value="CggR_N"/>
</dbReference>
<protein>
    <submittedName>
        <fullName evidence="8">Uncharacterized protein</fullName>
    </submittedName>
</protein>
<dbReference type="EMBL" id="QKXQ01000451">
    <property type="protein sequence ID" value="REH92883.1"/>
    <property type="molecule type" value="Genomic_DNA"/>
</dbReference>
<dbReference type="GeneID" id="48056736"/>
<dbReference type="Pfam" id="PF21715">
    <property type="entry name" value="CggR_N"/>
    <property type="match status" value="1"/>
</dbReference>
<evidence type="ECO:0000313" key="10">
    <source>
        <dbReference type="Proteomes" id="UP000256337"/>
    </source>
</evidence>
<evidence type="ECO:0000256" key="1">
    <source>
        <dbReference type="ARBA" id="ARBA00010466"/>
    </source>
</evidence>
<dbReference type="InterPro" id="IPR051054">
    <property type="entry name" value="SorC_transcr_regulators"/>
</dbReference>
<dbReference type="Proteomes" id="UP000256562">
    <property type="component" value="Unassembled WGS sequence"/>
</dbReference>
<dbReference type="Proteomes" id="UP000256337">
    <property type="component" value="Unassembled WGS sequence"/>
</dbReference>
<dbReference type="InterPro" id="IPR007324">
    <property type="entry name" value="Sugar-bd_dom_put"/>
</dbReference>
<dbReference type="Proteomes" id="UP000597038">
    <property type="component" value="Unassembled WGS sequence"/>
</dbReference>
<dbReference type="RefSeq" id="WP_103207154.1">
    <property type="nucleotide sequence ID" value="NZ_CAJUZQ010000050.1"/>
</dbReference>
<comment type="caution">
    <text evidence="8">The sequence shown here is derived from an EMBL/GenBank/DDBJ whole genome shotgun (WGS) entry which is preliminary data.</text>
</comment>
<accession>A0A2K3ZKY0</accession>
<dbReference type="EMBL" id="QKYD01000139">
    <property type="protein sequence ID" value="REI19973.1"/>
    <property type="molecule type" value="Genomic_DNA"/>
</dbReference>
<dbReference type="Gene3D" id="3.40.50.1360">
    <property type="match status" value="1"/>
</dbReference>
<dbReference type="GO" id="GO:0003677">
    <property type="term" value="F:DNA binding"/>
    <property type="evidence" value="ECO:0007669"/>
    <property type="project" value="UniProtKB-KW"/>
</dbReference>
<dbReference type="SUPFAM" id="SSF100950">
    <property type="entry name" value="NagB/RpiA/CoA transferase-like"/>
    <property type="match status" value="1"/>
</dbReference>
<keyword evidence="4" id="KW-0804">Transcription</keyword>
<reference evidence="7 12" key="2">
    <citation type="submission" date="2020-12" db="EMBL/GenBank/DDBJ databases">
        <title>Genomic analysis of Staphylococcus felis from a cat with skin infection.</title>
        <authorList>
            <person name="Aslantas O."/>
            <person name="Keskin O."/>
            <person name="Buyukaltay K."/>
            <person name="Gullu Yucetepe A."/>
        </authorList>
    </citation>
    <scope>NUCLEOTIDE SEQUENCE [LARGE SCALE GENOMIC DNA]</scope>
    <source>
        <strain evidence="7 12">HARRANVET</strain>
    </source>
</reference>
<dbReference type="EMBL" id="JAEDAQ010000003">
    <property type="protein sequence ID" value="MBH9580340.1"/>
    <property type="molecule type" value="Genomic_DNA"/>
</dbReference>
<keyword evidence="3" id="KW-0238">DNA-binding</keyword>
<dbReference type="KEGG" id="sfq:C7J90_00760"/>
<evidence type="ECO:0000313" key="9">
    <source>
        <dbReference type="EMBL" id="REI19973.1"/>
    </source>
</evidence>
<dbReference type="PANTHER" id="PTHR34294:SF5">
    <property type="entry name" value="CENTRAL GLYCOLYTIC GENES REGULATOR"/>
    <property type="match status" value="1"/>
</dbReference>
<dbReference type="Pfam" id="PF04198">
    <property type="entry name" value="Sugar-bind"/>
    <property type="match status" value="1"/>
</dbReference>
<evidence type="ECO:0000256" key="2">
    <source>
        <dbReference type="ARBA" id="ARBA00023015"/>
    </source>
</evidence>
<keyword evidence="12" id="KW-1185">Reference proteome</keyword>
<evidence type="ECO:0000256" key="3">
    <source>
        <dbReference type="ARBA" id="ARBA00023125"/>
    </source>
</evidence>
<evidence type="ECO:0000259" key="6">
    <source>
        <dbReference type="Pfam" id="PF21715"/>
    </source>
</evidence>
<reference evidence="10 11" key="1">
    <citation type="journal article" date="2018" name="Vet. Microbiol.">
        <title>Characterisation of Staphylococcus felis isolated from cats using whole genome sequencing.</title>
        <authorList>
            <person name="Worthing K."/>
            <person name="Pang S."/>
            <person name="Trott D.J."/>
            <person name="Abraham S."/>
            <person name="Coombs G.W."/>
            <person name="Jordan D."/>
            <person name="McIntyre L."/>
            <person name="Davies M.R."/>
            <person name="Norris J."/>
        </authorList>
    </citation>
    <scope>NUCLEOTIDE SEQUENCE [LARGE SCALE GENOMIC DNA]</scope>
    <source>
        <strain evidence="9 10">F25</strain>
        <strain evidence="8 11">F9</strain>
    </source>
</reference>
<feature type="domain" description="CggR N-terminal DNA binding" evidence="6">
    <location>
        <begin position="19"/>
        <end position="86"/>
    </location>
</feature>
<comment type="similarity">
    <text evidence="1">Belongs to the SorC transcriptional regulatory family.</text>
</comment>
<feature type="domain" description="Sugar-binding" evidence="5">
    <location>
        <begin position="92"/>
        <end position="335"/>
    </location>
</feature>
<dbReference type="SUPFAM" id="SSF46785">
    <property type="entry name" value="Winged helix' DNA-binding domain"/>
    <property type="match status" value="1"/>
</dbReference>
<proteinExistence type="inferred from homology"/>
<dbReference type="InterPro" id="IPR036388">
    <property type="entry name" value="WH-like_DNA-bd_sf"/>
</dbReference>
<dbReference type="PANTHER" id="PTHR34294">
    <property type="entry name" value="TRANSCRIPTIONAL REGULATOR-RELATED"/>
    <property type="match status" value="1"/>
</dbReference>
<evidence type="ECO:0000259" key="5">
    <source>
        <dbReference type="Pfam" id="PF04198"/>
    </source>
</evidence>
<organism evidence="8 11">
    <name type="scientific">Staphylococcus felis</name>
    <dbReference type="NCBI Taxonomy" id="46127"/>
    <lineage>
        <taxon>Bacteria</taxon>
        <taxon>Bacillati</taxon>
        <taxon>Bacillota</taxon>
        <taxon>Bacilli</taxon>
        <taxon>Bacillales</taxon>
        <taxon>Staphylococcaceae</taxon>
        <taxon>Staphylococcus</taxon>
    </lineage>
</organism>
<dbReference type="OrthoDB" id="9793820at2"/>
<evidence type="ECO:0000313" key="11">
    <source>
        <dbReference type="Proteomes" id="UP000256562"/>
    </source>
</evidence>
<evidence type="ECO:0000313" key="8">
    <source>
        <dbReference type="EMBL" id="REH92883.1"/>
    </source>
</evidence>
<evidence type="ECO:0000313" key="7">
    <source>
        <dbReference type="EMBL" id="MBH9580340.1"/>
    </source>
</evidence>
<keyword evidence="2" id="KW-0805">Transcription regulation</keyword>
<evidence type="ECO:0000313" key="12">
    <source>
        <dbReference type="Proteomes" id="UP000597038"/>
    </source>
</evidence>
<dbReference type="Gene3D" id="1.10.10.10">
    <property type="entry name" value="Winged helix-like DNA-binding domain superfamily/Winged helix DNA-binding domain"/>
    <property type="match status" value="1"/>
</dbReference>
<dbReference type="InterPro" id="IPR037171">
    <property type="entry name" value="NagB/RpiA_transferase-like"/>
</dbReference>
<name>A0A2K3ZKY0_9STAP</name>
<dbReference type="InterPro" id="IPR036390">
    <property type="entry name" value="WH_DNA-bd_sf"/>
</dbReference>
<dbReference type="GO" id="GO:0030246">
    <property type="term" value="F:carbohydrate binding"/>
    <property type="evidence" value="ECO:0007669"/>
    <property type="project" value="InterPro"/>
</dbReference>
<gene>
    <name evidence="9" type="ORF">DOS76_09985</name>
    <name evidence="8" type="ORF">DOS83_09830</name>
    <name evidence="7" type="ORF">I9026_03030</name>
</gene>
<sequence length="338" mass="37761">MKYMIQVQQKIVPDLIDKMYRRYSILTTIQQLQPVGRRTLSDVLKLTERVLRSETDLLKTQGLILVKSTGMTLTSEGIDIVHQLNEYFNQYSDYHHLAQLIKHQYDIKEVYVVPGDSDIDSNVKVEIGRVAGQSLEKRLHKHAIVSVTGGSTMASVSESMSPLPYEVLFVPARGGLGENVVFQANTICSSMAKHTNGSYTTLYVPEQVSDKTYDNLLSEPSVVQTLNRIRESQFIIHGIGDALKMAKRRQSSKEVIDKIQHHHATGEAFGYYFDQEGNIVHKVKTIGIQLEEVQSKPHIFAVAGGSSKGCAIKAYLQIAPKNTILITDEAAAKMITEK</sequence>
<dbReference type="AlphaFoldDB" id="A0A2K3ZKY0"/>